<sequence>MSSRKSENIMISYSLLPHCPASTTSMPARTTSTPSPISVNCWKWNGVMCGAMLVGTEINMWPPSLSASRRCTRARSGSYKCSKVSHIKTKSTSEICCGRG</sequence>
<evidence type="ECO:0000313" key="1">
    <source>
        <dbReference type="EMBL" id="CAK0906986.1"/>
    </source>
</evidence>
<dbReference type="EMBL" id="CAUYUJ010021780">
    <property type="protein sequence ID" value="CAK0906986.1"/>
    <property type="molecule type" value="Genomic_DNA"/>
</dbReference>
<protein>
    <submittedName>
        <fullName evidence="1">Uncharacterized protein</fullName>
    </submittedName>
</protein>
<keyword evidence="2" id="KW-1185">Reference proteome</keyword>
<accession>A0ABN9Y8M8</accession>
<proteinExistence type="predicted"/>
<dbReference type="Proteomes" id="UP001189429">
    <property type="component" value="Unassembled WGS sequence"/>
</dbReference>
<name>A0ABN9Y8M8_9DINO</name>
<gene>
    <name evidence="1" type="ORF">PCOR1329_LOCUS82131</name>
</gene>
<comment type="caution">
    <text evidence="1">The sequence shown here is derived from an EMBL/GenBank/DDBJ whole genome shotgun (WGS) entry which is preliminary data.</text>
</comment>
<reference evidence="1" key="1">
    <citation type="submission" date="2023-10" db="EMBL/GenBank/DDBJ databases">
        <authorList>
            <person name="Chen Y."/>
            <person name="Shah S."/>
            <person name="Dougan E. K."/>
            <person name="Thang M."/>
            <person name="Chan C."/>
        </authorList>
    </citation>
    <scope>NUCLEOTIDE SEQUENCE [LARGE SCALE GENOMIC DNA]</scope>
</reference>
<evidence type="ECO:0000313" key="2">
    <source>
        <dbReference type="Proteomes" id="UP001189429"/>
    </source>
</evidence>
<organism evidence="1 2">
    <name type="scientific">Prorocentrum cordatum</name>
    <dbReference type="NCBI Taxonomy" id="2364126"/>
    <lineage>
        <taxon>Eukaryota</taxon>
        <taxon>Sar</taxon>
        <taxon>Alveolata</taxon>
        <taxon>Dinophyceae</taxon>
        <taxon>Prorocentrales</taxon>
        <taxon>Prorocentraceae</taxon>
        <taxon>Prorocentrum</taxon>
    </lineage>
</organism>